<keyword evidence="5" id="KW-0521">NADP</keyword>
<keyword evidence="9" id="KW-1185">Reference proteome</keyword>
<dbReference type="GO" id="GO:0050660">
    <property type="term" value="F:flavin adenine dinucleotide binding"/>
    <property type="evidence" value="ECO:0007669"/>
    <property type="project" value="InterPro"/>
</dbReference>
<evidence type="ECO:0000256" key="5">
    <source>
        <dbReference type="ARBA" id="ARBA00022857"/>
    </source>
</evidence>
<dbReference type="OrthoDB" id="66881at2759"/>
<evidence type="ECO:0000256" key="7">
    <source>
        <dbReference type="ARBA" id="ARBA00023033"/>
    </source>
</evidence>
<evidence type="ECO:0000256" key="3">
    <source>
        <dbReference type="ARBA" id="ARBA00022630"/>
    </source>
</evidence>
<dbReference type="EMBL" id="JAADJG010000578">
    <property type="protein sequence ID" value="KAF4443306.1"/>
    <property type="molecule type" value="Genomic_DNA"/>
</dbReference>
<dbReference type="SUPFAM" id="SSF51905">
    <property type="entry name" value="FAD/NAD(P)-binding domain"/>
    <property type="match status" value="2"/>
</dbReference>
<evidence type="ECO:0000256" key="4">
    <source>
        <dbReference type="ARBA" id="ARBA00022827"/>
    </source>
</evidence>
<keyword evidence="6" id="KW-0560">Oxidoreductase</keyword>
<keyword evidence="4" id="KW-0274">FAD</keyword>
<dbReference type="Proteomes" id="UP000605986">
    <property type="component" value="Unassembled WGS sequence"/>
</dbReference>
<evidence type="ECO:0000256" key="2">
    <source>
        <dbReference type="ARBA" id="ARBA00009183"/>
    </source>
</evidence>
<dbReference type="InterPro" id="IPR020946">
    <property type="entry name" value="Flavin_mOase-like"/>
</dbReference>
<name>A0A8H4K4D8_9HYPO</name>
<keyword evidence="7 8" id="KW-0503">Monooxygenase</keyword>
<evidence type="ECO:0000256" key="1">
    <source>
        <dbReference type="ARBA" id="ARBA00001974"/>
    </source>
</evidence>
<accession>A0A8H4K4D8</accession>
<dbReference type="FunFam" id="3.50.50.60:FF:000138">
    <property type="entry name" value="Flavin-containing monooxygenase"/>
    <property type="match status" value="1"/>
</dbReference>
<comment type="cofactor">
    <cofactor evidence="1">
        <name>FAD</name>
        <dbReference type="ChEBI" id="CHEBI:57692"/>
    </cofactor>
</comment>
<dbReference type="Gene3D" id="3.50.50.60">
    <property type="entry name" value="FAD/NAD(P)-binding domain"/>
    <property type="match status" value="2"/>
</dbReference>
<dbReference type="GO" id="GO:0004499">
    <property type="term" value="F:N,N-dimethylaniline monooxygenase activity"/>
    <property type="evidence" value="ECO:0007669"/>
    <property type="project" value="InterPro"/>
</dbReference>
<evidence type="ECO:0000256" key="6">
    <source>
        <dbReference type="ARBA" id="ARBA00023002"/>
    </source>
</evidence>
<keyword evidence="3" id="KW-0285">Flavoprotein</keyword>
<protein>
    <submittedName>
        <fullName evidence="8">Thiol-specific monooxygenase</fullName>
    </submittedName>
</protein>
<dbReference type="AlphaFoldDB" id="A0A8H4K4D8"/>
<proteinExistence type="inferred from homology"/>
<gene>
    <name evidence="8" type="ORF">F53441_11457</name>
</gene>
<dbReference type="Pfam" id="PF00743">
    <property type="entry name" value="FMO-like"/>
    <property type="match status" value="1"/>
</dbReference>
<dbReference type="InterPro" id="IPR050346">
    <property type="entry name" value="FMO-like"/>
</dbReference>
<organism evidence="8 9">
    <name type="scientific">Fusarium austroafricanum</name>
    <dbReference type="NCBI Taxonomy" id="2364996"/>
    <lineage>
        <taxon>Eukaryota</taxon>
        <taxon>Fungi</taxon>
        <taxon>Dikarya</taxon>
        <taxon>Ascomycota</taxon>
        <taxon>Pezizomycotina</taxon>
        <taxon>Sordariomycetes</taxon>
        <taxon>Hypocreomycetidae</taxon>
        <taxon>Hypocreales</taxon>
        <taxon>Nectriaceae</taxon>
        <taxon>Fusarium</taxon>
        <taxon>Fusarium concolor species complex</taxon>
    </lineage>
</organism>
<dbReference type="PANTHER" id="PTHR23023">
    <property type="entry name" value="DIMETHYLANILINE MONOOXYGENASE"/>
    <property type="match status" value="1"/>
</dbReference>
<dbReference type="GO" id="GO:0050661">
    <property type="term" value="F:NADP binding"/>
    <property type="evidence" value="ECO:0007669"/>
    <property type="project" value="InterPro"/>
</dbReference>
<sequence length="369" mass="42819">MSFSDKRFPHGPFVSHQVPRQYLQDYYSLHQMENLLVLNTTVEDVSKIATQDGQDRWRLTLRKYDAARQVDEWRQEIFDAVIVANGQFSVPYVPEVKGLKEYMERYPSRVMHSKNYRNPLPFKDKQVLIVGNALSGRDIAEDLLRIAQLPVYVSRRHKSRWEGSEPDEGIQWKPVIKEYLASTGQILFEDGSSLDTTDRIIYCTGYKPSFPFWNAEANGKELYDYDKAKLNGSFLHTFFRDHPTLGIIGFGQTLAFRSYEYQAIALARVFARRNAVPLASPAKQEEWEKSWEEYTKREGYDFHTVPFEDGELFRWYSNLSNIAGLSFCGKGRVPPAFTEEAKWQLENIRRFDEPAAGIIAYKEKTKATS</sequence>
<dbReference type="InterPro" id="IPR036188">
    <property type="entry name" value="FAD/NAD-bd_sf"/>
</dbReference>
<evidence type="ECO:0000313" key="8">
    <source>
        <dbReference type="EMBL" id="KAF4443306.1"/>
    </source>
</evidence>
<comment type="caution">
    <text evidence="8">The sequence shown here is derived from an EMBL/GenBank/DDBJ whole genome shotgun (WGS) entry which is preliminary data.</text>
</comment>
<reference evidence="8" key="1">
    <citation type="submission" date="2020-01" db="EMBL/GenBank/DDBJ databases">
        <title>Identification and distribution of gene clusters putatively required for synthesis of sphingolipid metabolism inhibitors in phylogenetically diverse species of the filamentous fungus Fusarium.</title>
        <authorList>
            <person name="Kim H.-S."/>
            <person name="Busman M."/>
            <person name="Brown D.W."/>
            <person name="Divon H."/>
            <person name="Uhlig S."/>
            <person name="Proctor R.H."/>
        </authorList>
    </citation>
    <scope>NUCLEOTIDE SEQUENCE</scope>
    <source>
        <strain evidence="8">NRRL 53441</strain>
    </source>
</reference>
<evidence type="ECO:0000313" key="9">
    <source>
        <dbReference type="Proteomes" id="UP000605986"/>
    </source>
</evidence>
<comment type="similarity">
    <text evidence="2">Belongs to the FMO family.</text>
</comment>